<reference evidence="2 3" key="2">
    <citation type="submission" date="2014-07" db="EMBL/GenBank/DDBJ databases">
        <authorList>
            <person name="Zhang J.E."/>
            <person name="Yang H."/>
            <person name="Guo J."/>
            <person name="Deng Z."/>
            <person name="Luo H."/>
            <person name="Luo M."/>
            <person name="Zhao B."/>
        </authorList>
    </citation>
    <scope>NUCLEOTIDE SEQUENCE [LARGE SCALE GENOMIC DNA]</scope>
    <source>
        <strain evidence="2">ATCC 10762</strain>
        <strain evidence="3">ATCC 10762 / DSM 40127 / CCM 3239 / JCM 4008 / LMG 5968 / NBRC 12843 / NCIMB 8234 / A-377</strain>
    </source>
</reference>
<reference evidence="1 4" key="1">
    <citation type="journal article" date="2014" name="Int. J. Syst. Evol. Microbiol.">
        <title>Complete genome sequence of Corynebacterium casei LMG S-19264T (=DSM 44701T), isolated from a smear-ripened cheese.</title>
        <authorList>
            <consortium name="US DOE Joint Genome Institute (JGI-PGF)"/>
            <person name="Walter F."/>
            <person name="Albersmeier A."/>
            <person name="Kalinowski J."/>
            <person name="Ruckert C."/>
        </authorList>
    </citation>
    <scope>NUCLEOTIDE SEQUENCE [LARGE SCALE GENOMIC DNA]</scope>
    <source>
        <strain evidence="1 4">JCM 4434</strain>
    </source>
</reference>
<evidence type="ECO:0000313" key="4">
    <source>
        <dbReference type="Proteomes" id="UP000610124"/>
    </source>
</evidence>
<dbReference type="Proteomes" id="UP000610124">
    <property type="component" value="Unassembled WGS sequence"/>
</dbReference>
<accession>A0A1E7NBP0</accession>
<sequence length="107" mass="11174">MGYSAFQSRSELTRSERSAAATARAARAAREFLHTALRDGLRSLTLLVLADAGQARREPSWGEPARLSLPHGVQDGLTAALGAAVTDTPDTAPLCTLLRCAGPSTAV</sequence>
<dbReference type="RefSeq" id="WP_030556806.1">
    <property type="nucleotide sequence ID" value="NZ_BMUB01000010.1"/>
</dbReference>
<dbReference type="EMBL" id="BMUB01000010">
    <property type="protein sequence ID" value="GGU87702.1"/>
    <property type="molecule type" value="Genomic_DNA"/>
</dbReference>
<dbReference type="OrthoDB" id="155290at2"/>
<evidence type="ECO:0000313" key="2">
    <source>
        <dbReference type="EMBL" id="OEV38110.1"/>
    </source>
</evidence>
<reference evidence="1" key="5">
    <citation type="submission" date="2020-09" db="EMBL/GenBank/DDBJ databases">
        <authorList>
            <person name="Sun Q."/>
            <person name="Ohkuma M."/>
        </authorList>
    </citation>
    <scope>NUCLEOTIDE SEQUENCE</scope>
    <source>
        <strain evidence="1">JCM 4434</strain>
    </source>
</reference>
<gene>
    <name evidence="1" type="ORF">GCM10010502_45330</name>
    <name evidence="2" type="ORF">HS99_0023200</name>
</gene>
<keyword evidence="3" id="KW-1185">Reference proteome</keyword>
<organism evidence="2 3">
    <name type="scientific">Kitasatospora aureofaciens</name>
    <name type="common">Streptomyces aureofaciens</name>
    <dbReference type="NCBI Taxonomy" id="1894"/>
    <lineage>
        <taxon>Bacteria</taxon>
        <taxon>Bacillati</taxon>
        <taxon>Actinomycetota</taxon>
        <taxon>Actinomycetes</taxon>
        <taxon>Kitasatosporales</taxon>
        <taxon>Streptomycetaceae</taxon>
        <taxon>Kitasatospora</taxon>
    </lineage>
</organism>
<dbReference type="KEGG" id="kau:B6264_12905"/>
<reference evidence="2" key="4">
    <citation type="submission" date="2016-08" db="EMBL/GenBank/DDBJ databases">
        <title>Sequencing, Assembly and Comparative Genomics of S. aureofaciens ATCC 10762.</title>
        <authorList>
            <person name="Gradnigo J.S."/>
            <person name="Johnson N."/>
            <person name="Somerville G.A."/>
        </authorList>
    </citation>
    <scope>NUCLEOTIDE SEQUENCE [LARGE SCALE GENOMIC DNA]</scope>
    <source>
        <strain evidence="2">ATCC 10762</strain>
    </source>
</reference>
<dbReference type="AlphaFoldDB" id="A0A1E7NBP0"/>
<comment type="caution">
    <text evidence="2">The sequence shown here is derived from an EMBL/GenBank/DDBJ whole genome shotgun (WGS) entry which is preliminary data.</text>
</comment>
<proteinExistence type="predicted"/>
<accession>A0A8H9HXI8</accession>
<evidence type="ECO:0000313" key="1">
    <source>
        <dbReference type="EMBL" id="GGU87702.1"/>
    </source>
</evidence>
<name>A0A1E7NBP0_KITAU</name>
<dbReference type="GeneID" id="97487552"/>
<protein>
    <submittedName>
        <fullName evidence="2">Uncharacterized protein</fullName>
    </submittedName>
</protein>
<reference evidence="3" key="3">
    <citation type="submission" date="2016-08" db="EMBL/GenBank/DDBJ databases">
        <title>Sequencing, assembly and comparative genomics of S. aureofaciens ATCC 10762.</title>
        <authorList>
            <person name="Gradnigo J.S."/>
            <person name="Johnson N."/>
            <person name="Somerville G.A."/>
        </authorList>
    </citation>
    <scope>NUCLEOTIDE SEQUENCE [LARGE SCALE GENOMIC DNA]</scope>
    <source>
        <strain evidence="3">ATCC 10762 / DSM 40127 / CCM 3239 / JCM 4008 / LMG 5968 / NBRC 12843 / NCIMB 8234 / A-377</strain>
    </source>
</reference>
<dbReference type="Proteomes" id="UP000037395">
    <property type="component" value="Unassembled WGS sequence"/>
</dbReference>
<evidence type="ECO:0000313" key="3">
    <source>
        <dbReference type="Proteomes" id="UP000037395"/>
    </source>
</evidence>
<dbReference type="EMBL" id="JPRF03000016">
    <property type="protein sequence ID" value="OEV38110.1"/>
    <property type="molecule type" value="Genomic_DNA"/>
</dbReference>